<dbReference type="Proteomes" id="UP001205311">
    <property type="component" value="Unassembled WGS sequence"/>
</dbReference>
<protein>
    <recommendedName>
        <fullName evidence="4">Integral membrane protein</fullName>
    </recommendedName>
</protein>
<evidence type="ECO:0008006" key="4">
    <source>
        <dbReference type="Google" id="ProtNLM"/>
    </source>
</evidence>
<evidence type="ECO:0000313" key="3">
    <source>
        <dbReference type="Proteomes" id="UP001205311"/>
    </source>
</evidence>
<keyword evidence="1" id="KW-1133">Transmembrane helix</keyword>
<proteinExistence type="predicted"/>
<dbReference type="EMBL" id="JAMTCP010000023">
    <property type="protein sequence ID" value="MCP2260074.1"/>
    <property type="molecule type" value="Genomic_DNA"/>
</dbReference>
<keyword evidence="1" id="KW-0472">Membrane</keyword>
<accession>A0ABT1HX43</accession>
<feature type="transmembrane region" description="Helical" evidence="1">
    <location>
        <begin position="63"/>
        <end position="87"/>
    </location>
</feature>
<dbReference type="RefSeq" id="WP_253670951.1">
    <property type="nucleotide sequence ID" value="NZ_JAMTCP010000023.1"/>
</dbReference>
<organism evidence="2 3">
    <name type="scientific">Streptoalloteichus tenebrarius (strain ATCC 17920 / DSM 40477 / JCM 4838 / CBS 697.72 / NBRC 16177 / NCIMB 11028 / NRRL B-12390 / A12253. 1 / ISP 5477)</name>
    <name type="common">Streptomyces tenebrarius</name>
    <dbReference type="NCBI Taxonomy" id="1933"/>
    <lineage>
        <taxon>Bacteria</taxon>
        <taxon>Bacillati</taxon>
        <taxon>Actinomycetota</taxon>
        <taxon>Actinomycetes</taxon>
        <taxon>Pseudonocardiales</taxon>
        <taxon>Pseudonocardiaceae</taxon>
        <taxon>Streptoalloteichus</taxon>
    </lineage>
</organism>
<gene>
    <name evidence="2" type="ORF">LX15_003785</name>
</gene>
<comment type="caution">
    <text evidence="2">The sequence shown here is derived from an EMBL/GenBank/DDBJ whole genome shotgun (WGS) entry which is preliminary data.</text>
</comment>
<keyword evidence="3" id="KW-1185">Reference proteome</keyword>
<evidence type="ECO:0000313" key="2">
    <source>
        <dbReference type="EMBL" id="MCP2260074.1"/>
    </source>
</evidence>
<keyword evidence="1" id="KW-0812">Transmembrane</keyword>
<evidence type="ECO:0000256" key="1">
    <source>
        <dbReference type="SAM" id="Phobius"/>
    </source>
</evidence>
<name>A0ABT1HX43_STRSD</name>
<reference evidence="2 3" key="1">
    <citation type="submission" date="2022-06" db="EMBL/GenBank/DDBJ databases">
        <title>Genomic Encyclopedia of Archaeal and Bacterial Type Strains, Phase II (KMG-II): from individual species to whole genera.</title>
        <authorList>
            <person name="Goeker M."/>
        </authorList>
    </citation>
    <scope>NUCLEOTIDE SEQUENCE [LARGE SCALE GENOMIC DNA]</scope>
    <source>
        <strain evidence="2 3">DSM 40477</strain>
    </source>
</reference>
<sequence length="96" mass="9914">MAALGVFVMIKKENGATPAKRSRGRASLWVLLAVVSVLGWTAVPLLVLGLIGKTPGDGDSAGGGPVLLVLAILCALAAPGLAVLWAFGSCRRRHRR</sequence>
<feature type="transmembrane region" description="Helical" evidence="1">
    <location>
        <begin position="28"/>
        <end position="51"/>
    </location>
</feature>